<dbReference type="Gene3D" id="1.10.390.10">
    <property type="entry name" value="Neutral Protease Domain 2"/>
    <property type="match status" value="1"/>
</dbReference>
<evidence type="ECO:0000256" key="2">
    <source>
        <dbReference type="SAM" id="SignalP"/>
    </source>
</evidence>
<dbReference type="EMBL" id="QHKM01000004">
    <property type="protein sequence ID" value="RAK65967.1"/>
    <property type="molecule type" value="Genomic_DNA"/>
</dbReference>
<keyword evidence="7" id="KW-1185">Reference proteome</keyword>
<evidence type="ECO:0000313" key="7">
    <source>
        <dbReference type="Proteomes" id="UP000248553"/>
    </source>
</evidence>
<feature type="region of interest" description="Disordered" evidence="1">
    <location>
        <begin position="272"/>
        <end position="291"/>
    </location>
</feature>
<gene>
    <name evidence="6" type="ORF">DLM85_14755</name>
</gene>
<dbReference type="InterPro" id="IPR024191">
    <property type="entry name" value="Peptidase_M61"/>
</dbReference>
<evidence type="ECO:0000256" key="1">
    <source>
        <dbReference type="SAM" id="MobiDB-lite"/>
    </source>
</evidence>
<name>A0A328BGE6_9BACT</name>
<dbReference type="AlphaFoldDB" id="A0A328BGE6"/>
<feature type="domain" description="Peptidase M61 catalytic" evidence="3">
    <location>
        <begin position="297"/>
        <end position="413"/>
    </location>
</feature>
<dbReference type="InterPro" id="IPR036034">
    <property type="entry name" value="PDZ_sf"/>
</dbReference>
<feature type="chain" id="PRO_5016456217" evidence="2">
    <location>
        <begin position="25"/>
        <end position="628"/>
    </location>
</feature>
<dbReference type="Gene3D" id="2.60.40.3650">
    <property type="match status" value="1"/>
</dbReference>
<evidence type="ECO:0000259" key="5">
    <source>
        <dbReference type="Pfam" id="PF17899"/>
    </source>
</evidence>
<dbReference type="InterPro" id="IPR027268">
    <property type="entry name" value="Peptidase_M4/M1_CTD_sf"/>
</dbReference>
<dbReference type="Pfam" id="PF17899">
    <property type="entry name" value="Peptidase_M61_N"/>
    <property type="match status" value="1"/>
</dbReference>
<dbReference type="OrthoDB" id="9778516at2"/>
<protein>
    <submittedName>
        <fullName evidence="6">M61 family peptidase</fullName>
    </submittedName>
</protein>
<dbReference type="RefSeq" id="WP_111478877.1">
    <property type="nucleotide sequence ID" value="NZ_QHKM01000004.1"/>
</dbReference>
<dbReference type="PIRSF" id="PIRSF016493">
    <property type="entry name" value="Glycyl_aminpptds"/>
    <property type="match status" value="1"/>
</dbReference>
<evidence type="ECO:0000313" key="6">
    <source>
        <dbReference type="EMBL" id="RAK65967.1"/>
    </source>
</evidence>
<feature type="domain" description="PDZ" evidence="4">
    <location>
        <begin position="530"/>
        <end position="593"/>
    </location>
</feature>
<comment type="caution">
    <text evidence="6">The sequence shown here is derived from an EMBL/GenBank/DDBJ whole genome shotgun (WGS) entry which is preliminary data.</text>
</comment>
<dbReference type="InterPro" id="IPR001478">
    <property type="entry name" value="PDZ"/>
</dbReference>
<dbReference type="Pfam" id="PF13180">
    <property type="entry name" value="PDZ_2"/>
    <property type="match status" value="1"/>
</dbReference>
<proteinExistence type="predicted"/>
<dbReference type="InterPro" id="IPR040756">
    <property type="entry name" value="Peptidase_M61_N"/>
</dbReference>
<dbReference type="Proteomes" id="UP000248553">
    <property type="component" value="Unassembled WGS sequence"/>
</dbReference>
<dbReference type="Gene3D" id="2.30.42.10">
    <property type="match status" value="1"/>
</dbReference>
<reference evidence="7" key="1">
    <citation type="submission" date="2018-05" db="EMBL/GenBank/DDBJ databases">
        <authorList>
            <person name="Nie L."/>
        </authorList>
    </citation>
    <scope>NUCLEOTIDE SEQUENCE [LARGE SCALE GENOMIC DNA]</scope>
    <source>
        <strain evidence="7">NL</strain>
    </source>
</reference>
<organism evidence="6 7">
    <name type="scientific">Hymenobacter edaphi</name>
    <dbReference type="NCBI Taxonomy" id="2211146"/>
    <lineage>
        <taxon>Bacteria</taxon>
        <taxon>Pseudomonadati</taxon>
        <taxon>Bacteroidota</taxon>
        <taxon>Cytophagia</taxon>
        <taxon>Cytophagales</taxon>
        <taxon>Hymenobacteraceae</taxon>
        <taxon>Hymenobacter</taxon>
    </lineage>
</organism>
<feature type="signal peptide" evidence="2">
    <location>
        <begin position="1"/>
        <end position="24"/>
    </location>
</feature>
<keyword evidence="2" id="KW-0732">Signal</keyword>
<dbReference type="InterPro" id="IPR007963">
    <property type="entry name" value="Peptidase_M61_catalytic"/>
</dbReference>
<evidence type="ECO:0000259" key="4">
    <source>
        <dbReference type="Pfam" id="PF13180"/>
    </source>
</evidence>
<feature type="domain" description="Peptidase M61 N-terminal" evidence="5">
    <location>
        <begin position="32"/>
        <end position="203"/>
    </location>
</feature>
<accession>A0A328BGE6</accession>
<dbReference type="SUPFAM" id="SSF55486">
    <property type="entry name" value="Metalloproteases ('zincins'), catalytic domain"/>
    <property type="match status" value="1"/>
</dbReference>
<dbReference type="Pfam" id="PF05299">
    <property type="entry name" value="Peptidase_M61"/>
    <property type="match status" value="1"/>
</dbReference>
<dbReference type="SUPFAM" id="SSF50156">
    <property type="entry name" value="PDZ domain-like"/>
    <property type="match status" value="1"/>
</dbReference>
<evidence type="ECO:0000259" key="3">
    <source>
        <dbReference type="Pfam" id="PF05299"/>
    </source>
</evidence>
<sequence length="628" mass="69527">MPSSSAARLLLGLGLLAAPLTVSAQQTAAPVQYRITFPNAVHHEAQVVAEFRQVPAGQPLHVRMARSSPGRYALHEFAKNVYDVKATDAQGRPLPLTHPDPYGWDVTPGPDGTVRLSYTLYGDRTDGTYAGIDAQHAHLNIPATFAYARGLEQRPIRVTFEQLPAEWKVATQLLPVQLNGAAVPGQYEAPHLQYFMDSPTSLGAQQVRSWQEAGQQIELQVLHRGSEADLDRYAELTKKVVTEARAVFGELPSYDFGRYTFVANYLPQASGDGMEHRNSTSVTSPRPISGPSALDNLGTVSHEFFHSWNVERLRPRDLEPFDFERANMSDMLWFAEGFTQYYGELVMRRSGAYATDQQYCEEALTGLVNAMEAPGARRYGAIYMSQQAPFVDAAKSIDPSNRANTYQSYYPLGGANALALDLTLRQRYRTTLDQYMRLVWQQHGQPQQNYAPGRPYTVPDLQRLLGQVSGDTAFAGQFFRQHIYSAAAPHDYAKLLAPAGLLVRPVRPTEASLGLPGQLGFNNGRFVITFNTQTGTPLYQAGLDRDDEILRFDGKELKKEADLAKALKKHKVGDTAALEIRSRGQVRTVQVPLTASSVLEVLTLEKAGQQPTAEQLAFRTAWLGTQVK</sequence>